<evidence type="ECO:0000256" key="1">
    <source>
        <dbReference type="ARBA" id="ARBA00001971"/>
    </source>
</evidence>
<evidence type="ECO:0000256" key="9">
    <source>
        <dbReference type="ARBA" id="ARBA00023033"/>
    </source>
</evidence>
<evidence type="ECO:0000256" key="5">
    <source>
        <dbReference type="ARBA" id="ARBA00022723"/>
    </source>
</evidence>
<dbReference type="Pfam" id="PF00067">
    <property type="entry name" value="p450"/>
    <property type="match status" value="1"/>
</dbReference>
<keyword evidence="9" id="KW-0503">Monooxygenase</keyword>
<dbReference type="InterPro" id="IPR002974">
    <property type="entry name" value="Cyt_P450_E_CYP52_ascomycetes"/>
</dbReference>
<dbReference type="AlphaFoldDB" id="A0A9P9DRM7"/>
<keyword evidence="5" id="KW-0479">Metal-binding</keyword>
<dbReference type="OrthoDB" id="1470350at2759"/>
<keyword evidence="10" id="KW-0472">Membrane</keyword>
<dbReference type="PRINTS" id="PR01239">
    <property type="entry name" value="EP450IICYP52"/>
</dbReference>
<dbReference type="PANTHER" id="PTHR24287:SF5">
    <property type="entry name" value="P450, PUTATIVE (EUROFUNG)-RELATED"/>
    <property type="match status" value="1"/>
</dbReference>
<sequence>MNCLVNFYIQRALSTSPVKHAVKGDQTYTFLHAQPTSPVTPSSLSLALCEPGRHSDVIIKLRAEILKNVRPTGTPTYDDLKEMSYLKAIINETLRLYPVVLYNVRLALHDTTLPRGGGQDGSTLVTV</sequence>
<dbReference type="InterPro" id="IPR001128">
    <property type="entry name" value="Cyt_P450"/>
</dbReference>
<evidence type="ECO:0000256" key="7">
    <source>
        <dbReference type="ARBA" id="ARBA00023002"/>
    </source>
</evidence>
<dbReference type="PANTHER" id="PTHR24287">
    <property type="entry name" value="P450, PUTATIVE (EUROFUNG)-RELATED"/>
    <property type="match status" value="1"/>
</dbReference>
<comment type="similarity">
    <text evidence="3">Belongs to the cytochrome P450 family.</text>
</comment>
<evidence type="ECO:0000256" key="3">
    <source>
        <dbReference type="ARBA" id="ARBA00010617"/>
    </source>
</evidence>
<dbReference type="GO" id="GO:0005506">
    <property type="term" value="F:iron ion binding"/>
    <property type="evidence" value="ECO:0007669"/>
    <property type="project" value="InterPro"/>
</dbReference>
<evidence type="ECO:0000256" key="10">
    <source>
        <dbReference type="ARBA" id="ARBA00023136"/>
    </source>
</evidence>
<evidence type="ECO:0000256" key="6">
    <source>
        <dbReference type="ARBA" id="ARBA00022989"/>
    </source>
</evidence>
<comment type="caution">
    <text evidence="11">The sequence shown here is derived from an EMBL/GenBank/DDBJ whole genome shotgun (WGS) entry which is preliminary data.</text>
</comment>
<dbReference type="GO" id="GO:0020037">
    <property type="term" value="F:heme binding"/>
    <property type="evidence" value="ECO:0007669"/>
    <property type="project" value="InterPro"/>
</dbReference>
<protein>
    <submittedName>
        <fullName evidence="11">Cytochrome P450</fullName>
    </submittedName>
</protein>
<dbReference type="InterPro" id="IPR047146">
    <property type="entry name" value="Cyt_P450_E_CYP52_fungi"/>
</dbReference>
<keyword evidence="4" id="KW-0812">Transmembrane</keyword>
<keyword evidence="8" id="KW-0408">Iron</keyword>
<evidence type="ECO:0000313" key="12">
    <source>
        <dbReference type="Proteomes" id="UP000717696"/>
    </source>
</evidence>
<proteinExistence type="inferred from homology"/>
<name>A0A9P9DRM7_9HYPO</name>
<dbReference type="SUPFAM" id="SSF48264">
    <property type="entry name" value="Cytochrome P450"/>
    <property type="match status" value="1"/>
</dbReference>
<gene>
    <name evidence="11" type="ORF">B0J13DRAFT_647575</name>
</gene>
<accession>A0A9P9DRM7</accession>
<organism evidence="11 12">
    <name type="scientific">Dactylonectria estremocensis</name>
    <dbReference type="NCBI Taxonomy" id="1079267"/>
    <lineage>
        <taxon>Eukaryota</taxon>
        <taxon>Fungi</taxon>
        <taxon>Dikarya</taxon>
        <taxon>Ascomycota</taxon>
        <taxon>Pezizomycotina</taxon>
        <taxon>Sordariomycetes</taxon>
        <taxon>Hypocreomycetidae</taxon>
        <taxon>Hypocreales</taxon>
        <taxon>Nectriaceae</taxon>
        <taxon>Dactylonectria</taxon>
    </lineage>
</organism>
<dbReference type="InterPro" id="IPR036396">
    <property type="entry name" value="Cyt_P450_sf"/>
</dbReference>
<keyword evidence="7" id="KW-0560">Oxidoreductase</keyword>
<comment type="cofactor">
    <cofactor evidence="1">
        <name>heme</name>
        <dbReference type="ChEBI" id="CHEBI:30413"/>
    </cofactor>
</comment>
<evidence type="ECO:0000256" key="2">
    <source>
        <dbReference type="ARBA" id="ARBA00004167"/>
    </source>
</evidence>
<reference evidence="11" key="1">
    <citation type="journal article" date="2021" name="Nat. Commun.">
        <title>Genetic determinants of endophytism in the Arabidopsis root mycobiome.</title>
        <authorList>
            <person name="Mesny F."/>
            <person name="Miyauchi S."/>
            <person name="Thiergart T."/>
            <person name="Pickel B."/>
            <person name="Atanasova L."/>
            <person name="Karlsson M."/>
            <person name="Huettel B."/>
            <person name="Barry K.W."/>
            <person name="Haridas S."/>
            <person name="Chen C."/>
            <person name="Bauer D."/>
            <person name="Andreopoulos W."/>
            <person name="Pangilinan J."/>
            <person name="LaButti K."/>
            <person name="Riley R."/>
            <person name="Lipzen A."/>
            <person name="Clum A."/>
            <person name="Drula E."/>
            <person name="Henrissat B."/>
            <person name="Kohler A."/>
            <person name="Grigoriev I.V."/>
            <person name="Martin F.M."/>
            <person name="Hacquard S."/>
        </authorList>
    </citation>
    <scope>NUCLEOTIDE SEQUENCE</scope>
    <source>
        <strain evidence="11">MPI-CAGE-AT-0021</strain>
    </source>
</reference>
<keyword evidence="6" id="KW-1133">Transmembrane helix</keyword>
<dbReference type="GO" id="GO:0016020">
    <property type="term" value="C:membrane"/>
    <property type="evidence" value="ECO:0007669"/>
    <property type="project" value="UniProtKB-SubCell"/>
</dbReference>
<dbReference type="EMBL" id="JAGMUU010000025">
    <property type="protein sequence ID" value="KAH7123326.1"/>
    <property type="molecule type" value="Genomic_DNA"/>
</dbReference>
<dbReference type="GO" id="GO:0016712">
    <property type="term" value="F:oxidoreductase activity, acting on paired donors, with incorporation or reduction of molecular oxygen, reduced flavin or flavoprotein as one donor, and incorporation of one atom of oxygen"/>
    <property type="evidence" value="ECO:0007669"/>
    <property type="project" value="InterPro"/>
</dbReference>
<keyword evidence="12" id="KW-1185">Reference proteome</keyword>
<dbReference type="Proteomes" id="UP000717696">
    <property type="component" value="Unassembled WGS sequence"/>
</dbReference>
<comment type="subcellular location">
    <subcellularLocation>
        <location evidence="2">Membrane</location>
        <topology evidence="2">Single-pass membrane protein</topology>
    </subcellularLocation>
</comment>
<evidence type="ECO:0000313" key="11">
    <source>
        <dbReference type="EMBL" id="KAH7123326.1"/>
    </source>
</evidence>
<evidence type="ECO:0000256" key="4">
    <source>
        <dbReference type="ARBA" id="ARBA00022692"/>
    </source>
</evidence>
<evidence type="ECO:0000256" key="8">
    <source>
        <dbReference type="ARBA" id="ARBA00023004"/>
    </source>
</evidence>
<dbReference type="Gene3D" id="1.10.630.10">
    <property type="entry name" value="Cytochrome P450"/>
    <property type="match status" value="1"/>
</dbReference>